<proteinExistence type="predicted"/>
<dbReference type="InterPro" id="IPR036411">
    <property type="entry name" value="TorD-like_sf"/>
</dbReference>
<reference evidence="2 3" key="1">
    <citation type="journal article" date="2017" name="Nat. Microbiol.">
        <title>Natural product diversity associated with the nematode symbionts Photorhabdus and Xenorhabdus.</title>
        <authorList>
            <person name="Tobias N.J."/>
            <person name="Wolff H."/>
            <person name="Djahanschiri B."/>
            <person name="Grundmann F."/>
            <person name="Kronenwerth M."/>
            <person name="Shi Y.M."/>
            <person name="Simonyi S."/>
            <person name="Grun P."/>
            <person name="Shapiro-Ilan D."/>
            <person name="Pidot S.J."/>
            <person name="Stinear T.P."/>
            <person name="Ebersberger I."/>
            <person name="Bode H.B."/>
        </authorList>
    </citation>
    <scope>NUCLEOTIDE SEQUENCE [LARGE SCALE GENOMIC DNA]</scope>
    <source>
        <strain evidence="2 3">DSM 17904</strain>
    </source>
</reference>
<comment type="caution">
    <text evidence="2">The sequence shown here is derived from an EMBL/GenBank/DDBJ whole genome shotgun (WGS) entry which is preliminary data.</text>
</comment>
<dbReference type="Gene3D" id="1.10.3480.10">
    <property type="entry name" value="TorD-like"/>
    <property type="match status" value="1"/>
</dbReference>
<dbReference type="EMBL" id="NJAJ01000013">
    <property type="protein sequence ID" value="PHM65785.1"/>
    <property type="molecule type" value="Genomic_DNA"/>
</dbReference>
<name>A0A2D0KR51_9GAMM</name>
<sequence>MSRYFKLLGFNEVMNEFSIVCRILGTLFNRAPQDPMLQPLMNMIAEGKLKQAWPLEQDELLVRLQQNSDLSLIESDYQALFVGQSAKVAICRSDYTDGTENEVRQFLSERGMPLSDTAADQFGSLLLAASWLEDQAAEDEVQAQITLFDEYLLPWCGQFLGKVEAHAVSGFYRTLAMITREALQALREELEAE</sequence>
<evidence type="ECO:0000313" key="2">
    <source>
        <dbReference type="EMBL" id="PHM65785.1"/>
    </source>
</evidence>
<organism evidence="2 3">
    <name type="scientific">Xenorhabdus stockiae</name>
    <dbReference type="NCBI Taxonomy" id="351614"/>
    <lineage>
        <taxon>Bacteria</taxon>
        <taxon>Pseudomonadati</taxon>
        <taxon>Pseudomonadota</taxon>
        <taxon>Gammaproteobacteria</taxon>
        <taxon>Enterobacterales</taxon>
        <taxon>Morganellaceae</taxon>
        <taxon>Xenorhabdus</taxon>
    </lineage>
</organism>
<keyword evidence="3" id="KW-1185">Reference proteome</keyword>
<accession>A0A2D0KR51</accession>
<gene>
    <name evidence="2" type="ORF">Xsto_01732</name>
</gene>
<protein>
    <submittedName>
        <fullName evidence="2">Molecular chaperone</fullName>
    </submittedName>
</protein>
<dbReference type="InterPro" id="IPR050289">
    <property type="entry name" value="TorD/DmsD_chaperones"/>
</dbReference>
<dbReference type="PANTHER" id="PTHR34227:SF12">
    <property type="entry name" value="CHAPERONE PROTEIN YCDY"/>
    <property type="match status" value="1"/>
</dbReference>
<evidence type="ECO:0000313" key="3">
    <source>
        <dbReference type="Proteomes" id="UP000222366"/>
    </source>
</evidence>
<keyword evidence="1" id="KW-0143">Chaperone</keyword>
<dbReference type="SUPFAM" id="SSF89155">
    <property type="entry name" value="TorD-like"/>
    <property type="match status" value="1"/>
</dbReference>
<dbReference type="PIRSF" id="PIRSF004690">
    <property type="entry name" value="DmsD"/>
    <property type="match status" value="1"/>
</dbReference>
<dbReference type="InterPro" id="IPR020945">
    <property type="entry name" value="DMSO/NO3_reduct_chaperone"/>
</dbReference>
<dbReference type="InterPro" id="IPR026269">
    <property type="entry name" value="DmsD-type"/>
</dbReference>
<dbReference type="PANTHER" id="PTHR34227">
    <property type="entry name" value="CHAPERONE PROTEIN YCDY"/>
    <property type="match status" value="1"/>
</dbReference>
<dbReference type="AlphaFoldDB" id="A0A2D0KR51"/>
<dbReference type="Pfam" id="PF02613">
    <property type="entry name" value="Nitrate_red_del"/>
    <property type="match status" value="1"/>
</dbReference>
<dbReference type="Proteomes" id="UP000222366">
    <property type="component" value="Unassembled WGS sequence"/>
</dbReference>
<evidence type="ECO:0000256" key="1">
    <source>
        <dbReference type="ARBA" id="ARBA00023186"/>
    </source>
</evidence>